<dbReference type="Proteomes" id="UP001154282">
    <property type="component" value="Unassembled WGS sequence"/>
</dbReference>
<dbReference type="EMBL" id="CAMGYJ010000006">
    <property type="protein sequence ID" value="CAI0431546.1"/>
    <property type="molecule type" value="Genomic_DNA"/>
</dbReference>
<keyword evidence="3" id="KW-1185">Reference proteome</keyword>
<accession>A0AAV0LDY4</accession>
<protein>
    <submittedName>
        <fullName evidence="2">Uncharacterized protein</fullName>
    </submittedName>
</protein>
<evidence type="ECO:0000313" key="3">
    <source>
        <dbReference type="Proteomes" id="UP001154282"/>
    </source>
</evidence>
<comment type="caution">
    <text evidence="2">The sequence shown here is derived from an EMBL/GenBank/DDBJ whole genome shotgun (WGS) entry which is preliminary data.</text>
</comment>
<proteinExistence type="predicted"/>
<evidence type="ECO:0000256" key="1">
    <source>
        <dbReference type="SAM" id="MobiDB-lite"/>
    </source>
</evidence>
<name>A0AAV0LDY4_9ROSI</name>
<evidence type="ECO:0000313" key="2">
    <source>
        <dbReference type="EMBL" id="CAI0431546.1"/>
    </source>
</evidence>
<feature type="compositionally biased region" description="Polar residues" evidence="1">
    <location>
        <begin position="43"/>
        <end position="54"/>
    </location>
</feature>
<organism evidence="2 3">
    <name type="scientific">Linum tenue</name>
    <dbReference type="NCBI Taxonomy" id="586396"/>
    <lineage>
        <taxon>Eukaryota</taxon>
        <taxon>Viridiplantae</taxon>
        <taxon>Streptophyta</taxon>
        <taxon>Embryophyta</taxon>
        <taxon>Tracheophyta</taxon>
        <taxon>Spermatophyta</taxon>
        <taxon>Magnoliopsida</taxon>
        <taxon>eudicotyledons</taxon>
        <taxon>Gunneridae</taxon>
        <taxon>Pentapetalae</taxon>
        <taxon>rosids</taxon>
        <taxon>fabids</taxon>
        <taxon>Malpighiales</taxon>
        <taxon>Linaceae</taxon>
        <taxon>Linum</taxon>
    </lineage>
</organism>
<gene>
    <name evidence="2" type="ORF">LITE_LOCUS23057</name>
</gene>
<reference evidence="2" key="1">
    <citation type="submission" date="2022-08" db="EMBL/GenBank/DDBJ databases">
        <authorList>
            <person name="Gutierrez-Valencia J."/>
        </authorList>
    </citation>
    <scope>NUCLEOTIDE SEQUENCE</scope>
</reference>
<dbReference type="AlphaFoldDB" id="A0AAV0LDY4"/>
<sequence length="79" mass="8543">MGIPQTDASSTQVSKQAVMARAAFHDRAAASPRTYQRLGLGPQPQSASVRTPSRSTDRLTPFRIRPRRIAGPHSSLACI</sequence>
<feature type="region of interest" description="Disordered" evidence="1">
    <location>
        <begin position="32"/>
        <end position="61"/>
    </location>
</feature>